<keyword evidence="5" id="KW-1185">Reference proteome</keyword>
<proteinExistence type="predicted"/>
<evidence type="ECO:0000313" key="4">
    <source>
        <dbReference type="EMBL" id="ASP46744.1"/>
    </source>
</evidence>
<dbReference type="SMART" id="SM00829">
    <property type="entry name" value="PKS_ER"/>
    <property type="match status" value="1"/>
</dbReference>
<sequence length="343" mass="37207">MPNTDILPALKVPKTMRAIVLPEANEAIRLNNAELKVPECSENELLIKVEYVGLNPLDAQYAKTGFCHWQYPHVLGLDAVGIVVNAPKGIYPNIGARVMWHASMGEQGVLSEYAKVPNYAVSVVPESVKPEQAAALPCAGMTALISLDKLQITEGDTLLIEAGAGAVGQIAIQFAKQRGADVFTTAAKRNHKLVKSLGADTVFDYQDKNLCQKIRRELGPQGFDAVLDSLGGEVTARNIELMRFCGRIACLKPLPVFEQELLFRKAPNISIVSLAGAWLANSLCAQQRMSFMSNLLLESVAKDELKVPEIDLIEFNAEHISTALKTQLAGGFTGKQVVKVSID</sequence>
<dbReference type="OrthoDB" id="9771084at2"/>
<dbReference type="Proteomes" id="UP000202259">
    <property type="component" value="Chromosome"/>
</dbReference>
<dbReference type="InterPro" id="IPR036291">
    <property type="entry name" value="NAD(P)-bd_dom_sf"/>
</dbReference>
<evidence type="ECO:0000256" key="2">
    <source>
        <dbReference type="ARBA" id="ARBA00023002"/>
    </source>
</evidence>
<dbReference type="InterPro" id="IPR020843">
    <property type="entry name" value="ER"/>
</dbReference>
<feature type="domain" description="Enoyl reductase (ER)" evidence="3">
    <location>
        <begin position="23"/>
        <end position="338"/>
    </location>
</feature>
<dbReference type="CDD" id="cd08271">
    <property type="entry name" value="MDR5"/>
    <property type="match status" value="1"/>
</dbReference>
<organism evidence="4 5">
    <name type="scientific">Cognaticolwellia beringensis</name>
    <dbReference type="NCBI Taxonomy" id="1967665"/>
    <lineage>
        <taxon>Bacteria</taxon>
        <taxon>Pseudomonadati</taxon>
        <taxon>Pseudomonadota</taxon>
        <taxon>Gammaproteobacteria</taxon>
        <taxon>Alteromonadales</taxon>
        <taxon>Colwelliaceae</taxon>
        <taxon>Cognaticolwellia</taxon>
    </lineage>
</organism>
<dbReference type="InterPro" id="IPR013154">
    <property type="entry name" value="ADH-like_N"/>
</dbReference>
<keyword evidence="2" id="KW-0560">Oxidoreductase</keyword>
<dbReference type="GO" id="GO:0016651">
    <property type="term" value="F:oxidoreductase activity, acting on NAD(P)H"/>
    <property type="evidence" value="ECO:0007669"/>
    <property type="project" value="TreeGrafter"/>
</dbReference>
<dbReference type="Gene3D" id="3.40.50.720">
    <property type="entry name" value="NAD(P)-binding Rossmann-like Domain"/>
    <property type="match status" value="1"/>
</dbReference>
<keyword evidence="1" id="KW-0521">NADP</keyword>
<dbReference type="Pfam" id="PF08240">
    <property type="entry name" value="ADH_N"/>
    <property type="match status" value="1"/>
</dbReference>
<dbReference type="EMBL" id="CP020465">
    <property type="protein sequence ID" value="ASP46744.1"/>
    <property type="molecule type" value="Genomic_DNA"/>
</dbReference>
<dbReference type="GO" id="GO:0070402">
    <property type="term" value="F:NADPH binding"/>
    <property type="evidence" value="ECO:0007669"/>
    <property type="project" value="TreeGrafter"/>
</dbReference>
<evidence type="ECO:0000313" key="5">
    <source>
        <dbReference type="Proteomes" id="UP000202259"/>
    </source>
</evidence>
<dbReference type="Pfam" id="PF00107">
    <property type="entry name" value="ADH_zinc_N"/>
    <property type="match status" value="1"/>
</dbReference>
<dbReference type="SUPFAM" id="SSF50129">
    <property type="entry name" value="GroES-like"/>
    <property type="match status" value="1"/>
</dbReference>
<dbReference type="SUPFAM" id="SSF51735">
    <property type="entry name" value="NAD(P)-binding Rossmann-fold domains"/>
    <property type="match status" value="1"/>
</dbReference>
<reference evidence="4 5" key="1">
    <citation type="submission" date="2017-08" db="EMBL/GenBank/DDBJ databases">
        <title>Complete genome of Colwellia sp. NB097-1, a psychrophile bacterium ioslated from Bering Sea.</title>
        <authorList>
            <person name="Chen X."/>
        </authorList>
    </citation>
    <scope>NUCLEOTIDE SEQUENCE [LARGE SCALE GENOMIC DNA]</scope>
    <source>
        <strain evidence="4 5">NB097-1</strain>
    </source>
</reference>
<dbReference type="InterPro" id="IPR011032">
    <property type="entry name" value="GroES-like_sf"/>
</dbReference>
<gene>
    <name evidence="4" type="ORF">B5D82_02475</name>
</gene>
<accession>A0A222G5X4</accession>
<dbReference type="InterPro" id="IPR013149">
    <property type="entry name" value="ADH-like_C"/>
</dbReference>
<dbReference type="RefSeq" id="WP_081148945.1">
    <property type="nucleotide sequence ID" value="NZ_CP020465.1"/>
</dbReference>
<evidence type="ECO:0000259" key="3">
    <source>
        <dbReference type="SMART" id="SM00829"/>
    </source>
</evidence>
<protein>
    <submittedName>
        <fullName evidence="4">Oxidoreductase</fullName>
    </submittedName>
</protein>
<dbReference type="KEGG" id="cber:B5D82_02475"/>
<dbReference type="PANTHER" id="PTHR48106">
    <property type="entry name" value="QUINONE OXIDOREDUCTASE PIG3-RELATED"/>
    <property type="match status" value="1"/>
</dbReference>
<dbReference type="AlphaFoldDB" id="A0A222G5X4"/>
<name>A0A222G5X4_9GAMM</name>
<evidence type="ECO:0000256" key="1">
    <source>
        <dbReference type="ARBA" id="ARBA00022857"/>
    </source>
</evidence>
<dbReference type="Gene3D" id="3.90.180.10">
    <property type="entry name" value="Medium-chain alcohol dehydrogenases, catalytic domain"/>
    <property type="match status" value="1"/>
</dbReference>